<reference evidence="1" key="1">
    <citation type="submission" date="2018-10" db="EMBL/GenBank/DDBJ databases">
        <title>Schaedlerella arabinophila gen. nov. sp. nov., isolated from the mouse intestinal tract and comparative analysis with the genome of the closely related altered Schaedler flora strain ASF502.</title>
        <authorList>
            <person name="Miyake S."/>
            <person name="Soh M."/>
            <person name="Seedorf H."/>
        </authorList>
    </citation>
    <scope>NUCLEOTIDE SEQUENCE [LARGE SCALE GENOMIC DNA]</scope>
    <source>
        <strain evidence="1">DSM 106076</strain>
    </source>
</reference>
<dbReference type="EMBL" id="RHJS01000002">
    <property type="protein sequence ID" value="RRK32115.1"/>
    <property type="molecule type" value="Genomic_DNA"/>
</dbReference>
<organism evidence="1 2">
    <name type="scientific">Schaedlerella arabinosiphila</name>
    <dbReference type="NCBI Taxonomy" id="2044587"/>
    <lineage>
        <taxon>Bacteria</taxon>
        <taxon>Bacillati</taxon>
        <taxon>Bacillota</taxon>
        <taxon>Clostridia</taxon>
        <taxon>Lachnospirales</taxon>
        <taxon>Lachnospiraceae</taxon>
        <taxon>Schaedlerella</taxon>
    </lineage>
</organism>
<name>A0A426DH65_9FIRM</name>
<comment type="caution">
    <text evidence="1">The sequence shown here is derived from an EMBL/GenBank/DDBJ whole genome shotgun (WGS) entry which is preliminary data.</text>
</comment>
<keyword evidence="2" id="KW-1185">Reference proteome</keyword>
<evidence type="ECO:0000313" key="1">
    <source>
        <dbReference type="EMBL" id="RRK32115.1"/>
    </source>
</evidence>
<dbReference type="Proteomes" id="UP000274920">
    <property type="component" value="Unassembled WGS sequence"/>
</dbReference>
<dbReference type="AlphaFoldDB" id="A0A426DH65"/>
<accession>A0A426DH65</accession>
<sequence>MFQGFFHAVMCGKSRRRQFFHFQHPSGHRKAGLFDTVPFFYALIRVSMYTAKRKEERKYGDTQPTGFCICFL</sequence>
<gene>
    <name evidence="1" type="ORF">EBB54_12585</name>
</gene>
<protein>
    <submittedName>
        <fullName evidence="1">Uncharacterized protein</fullName>
    </submittedName>
</protein>
<proteinExistence type="predicted"/>
<evidence type="ECO:0000313" key="2">
    <source>
        <dbReference type="Proteomes" id="UP000274920"/>
    </source>
</evidence>